<evidence type="ECO:0000313" key="1">
    <source>
        <dbReference type="EnsemblMetazoa" id="Aqu2.1.38304_001"/>
    </source>
</evidence>
<protein>
    <submittedName>
        <fullName evidence="1">Uncharacterized protein</fullName>
    </submittedName>
</protein>
<dbReference type="PANTHER" id="PTHR47241">
    <property type="entry name" value="FINGER PROTEIN, PUTATIVE-RELATED"/>
    <property type="match status" value="1"/>
</dbReference>
<dbReference type="PANTHER" id="PTHR47241:SF1">
    <property type="entry name" value="BED-TYPE DOMAIN-CONTAINING PROTEIN"/>
    <property type="match status" value="1"/>
</dbReference>
<proteinExistence type="predicted"/>
<reference evidence="1" key="1">
    <citation type="submission" date="2017-05" db="UniProtKB">
        <authorList>
            <consortium name="EnsemblMetazoa"/>
        </authorList>
    </citation>
    <scope>IDENTIFICATION</scope>
</reference>
<dbReference type="InParanoid" id="A0A1X7VEZ3"/>
<organism evidence="1">
    <name type="scientific">Amphimedon queenslandica</name>
    <name type="common">Sponge</name>
    <dbReference type="NCBI Taxonomy" id="400682"/>
    <lineage>
        <taxon>Eukaryota</taxon>
        <taxon>Metazoa</taxon>
        <taxon>Porifera</taxon>
        <taxon>Demospongiae</taxon>
        <taxon>Heteroscleromorpha</taxon>
        <taxon>Haplosclerida</taxon>
        <taxon>Niphatidae</taxon>
        <taxon>Amphimedon</taxon>
    </lineage>
</organism>
<dbReference type="AlphaFoldDB" id="A0A1X7VEZ3"/>
<dbReference type="EnsemblMetazoa" id="Aqu2.1.38304_001">
    <property type="protein sequence ID" value="Aqu2.1.38304_001"/>
    <property type="gene ID" value="Aqu2.1.38304"/>
</dbReference>
<accession>A0A1X7VEZ3</accession>
<name>A0A1X7VEZ3_AMPQE</name>
<dbReference type="GO" id="GO:0005634">
    <property type="term" value="C:nucleus"/>
    <property type="evidence" value="ECO:0007669"/>
    <property type="project" value="TreeGrafter"/>
</dbReference>
<dbReference type="SUPFAM" id="SSF53098">
    <property type="entry name" value="Ribonuclease H-like"/>
    <property type="match status" value="1"/>
</dbReference>
<dbReference type="STRING" id="400682.A0A1X7VEZ3"/>
<sequence>MIGLHGRQFQLEVPQHHLVQDISTRWNSSYFILERLAQQKVATYAVFHDPAIIKPGHCHLDLNDTQWDFLSQIVVVLKPFQIATTVNSNVSCSIIYPVINNECLS</sequence>
<dbReference type="InterPro" id="IPR052865">
    <property type="entry name" value="Zinc_finger_BED"/>
</dbReference>
<dbReference type="InterPro" id="IPR012337">
    <property type="entry name" value="RNaseH-like_sf"/>
</dbReference>